<evidence type="ECO:0000259" key="6">
    <source>
        <dbReference type="PROSITE" id="PS51379"/>
    </source>
</evidence>
<dbReference type="PROSITE" id="PS00198">
    <property type="entry name" value="4FE4S_FER_1"/>
    <property type="match status" value="1"/>
</dbReference>
<dbReference type="InterPro" id="IPR017896">
    <property type="entry name" value="4Fe4S_Fe-S-bd"/>
</dbReference>
<sequence length="428" mass="48824">MSEHKYEKFTEKEEAVVEGIDISGIWNRMYEPRELTEYDLTYMDKVTETPGAESMGWCYQCAQCVGVCPVDHVGSYGPRKLFRKLQTGTNLFESDDLWLCTTCMNCLRVCPKEVDMMKIIPAVREQVVLNGKLPGEIQEMLQNVSEYGNPMGESPRKRVRWTKDLENPPRDLSKEDGSESVEVLWYVSDYFSYHQRGQDAAKALTRVFNRLGLDFGILGSLEKCDGDSQRLVGEKGLFEELALHNDEQFQKYEHGTLVVTDPHAFNAFKNHYPKLTGNEYKLSHYTQYLRSRLEELKPLLTESYSKKLTFHDPCYLGRHNGEYLAPRELIEAIPGSEFIEMYRCREQSYCCGGGGGGMWLDGVTADHTSERLSENRVKEAIEIGAEVLVVCCPYEVSRFEDAVKSTNNEGKLEVLDIAEILDFCMGGD</sequence>
<dbReference type="SUPFAM" id="SSF46548">
    <property type="entry name" value="alpha-helical ferredoxin"/>
    <property type="match status" value="1"/>
</dbReference>
<gene>
    <name evidence="7" type="ORF">METZ01_LOCUS63643</name>
</gene>
<dbReference type="PANTHER" id="PTHR43255">
    <property type="entry name" value="IRON-SULFUR-BINDING OXIDOREDUCTASE FADF-RELATED-RELATED"/>
    <property type="match status" value="1"/>
</dbReference>
<dbReference type="InterPro" id="IPR009051">
    <property type="entry name" value="Helical_ferredxn"/>
</dbReference>
<dbReference type="GO" id="GO:0016491">
    <property type="term" value="F:oxidoreductase activity"/>
    <property type="evidence" value="ECO:0007669"/>
    <property type="project" value="UniProtKB-KW"/>
</dbReference>
<organism evidence="7">
    <name type="scientific">marine metagenome</name>
    <dbReference type="NCBI Taxonomy" id="408172"/>
    <lineage>
        <taxon>unclassified sequences</taxon>
        <taxon>metagenomes</taxon>
        <taxon>ecological metagenomes</taxon>
    </lineage>
</organism>
<keyword evidence="3" id="KW-0560">Oxidoreductase</keyword>
<dbReference type="PROSITE" id="PS51379">
    <property type="entry name" value="4FE4S_FER_2"/>
    <property type="match status" value="1"/>
</dbReference>
<evidence type="ECO:0000256" key="4">
    <source>
        <dbReference type="ARBA" id="ARBA00023004"/>
    </source>
</evidence>
<keyword evidence="4" id="KW-0408">Iron</keyword>
<dbReference type="Pfam" id="PF13187">
    <property type="entry name" value="Fer4_9"/>
    <property type="match status" value="1"/>
</dbReference>
<evidence type="ECO:0000256" key="1">
    <source>
        <dbReference type="ARBA" id="ARBA00022485"/>
    </source>
</evidence>
<dbReference type="Pfam" id="PF02754">
    <property type="entry name" value="CCG"/>
    <property type="match status" value="2"/>
</dbReference>
<dbReference type="AlphaFoldDB" id="A0A381T4X4"/>
<keyword evidence="5" id="KW-0411">Iron-sulfur</keyword>
<dbReference type="GO" id="GO:0051539">
    <property type="term" value="F:4 iron, 4 sulfur cluster binding"/>
    <property type="evidence" value="ECO:0007669"/>
    <property type="project" value="UniProtKB-KW"/>
</dbReference>
<feature type="domain" description="4Fe-4S ferredoxin-type" evidence="6">
    <location>
        <begin position="48"/>
        <end position="79"/>
    </location>
</feature>
<evidence type="ECO:0000256" key="3">
    <source>
        <dbReference type="ARBA" id="ARBA00023002"/>
    </source>
</evidence>
<dbReference type="InterPro" id="IPR004017">
    <property type="entry name" value="Cys_rich_dom"/>
</dbReference>
<evidence type="ECO:0000256" key="2">
    <source>
        <dbReference type="ARBA" id="ARBA00022723"/>
    </source>
</evidence>
<name>A0A381T4X4_9ZZZZ</name>
<dbReference type="Gene3D" id="1.10.1060.10">
    <property type="entry name" value="Alpha-helical ferredoxin"/>
    <property type="match status" value="1"/>
</dbReference>
<dbReference type="EMBL" id="UINC01003975">
    <property type="protein sequence ID" value="SVA10789.1"/>
    <property type="molecule type" value="Genomic_DNA"/>
</dbReference>
<protein>
    <recommendedName>
        <fullName evidence="6">4Fe-4S ferredoxin-type domain-containing protein</fullName>
    </recommendedName>
</protein>
<dbReference type="PANTHER" id="PTHR43255:SF1">
    <property type="entry name" value="IRON-SULFUR-BINDING OXIDOREDUCTASE FADF-RELATED"/>
    <property type="match status" value="1"/>
</dbReference>
<accession>A0A381T4X4</accession>
<reference evidence="7" key="1">
    <citation type="submission" date="2018-05" db="EMBL/GenBank/DDBJ databases">
        <authorList>
            <person name="Lanie J.A."/>
            <person name="Ng W.-L."/>
            <person name="Kazmierczak K.M."/>
            <person name="Andrzejewski T.M."/>
            <person name="Davidsen T.M."/>
            <person name="Wayne K.J."/>
            <person name="Tettelin H."/>
            <person name="Glass J.I."/>
            <person name="Rusch D."/>
            <person name="Podicherti R."/>
            <person name="Tsui H.-C.T."/>
            <person name="Winkler M.E."/>
        </authorList>
    </citation>
    <scope>NUCLEOTIDE SEQUENCE</scope>
</reference>
<evidence type="ECO:0000313" key="7">
    <source>
        <dbReference type="EMBL" id="SVA10789.1"/>
    </source>
</evidence>
<dbReference type="GO" id="GO:0005886">
    <property type="term" value="C:plasma membrane"/>
    <property type="evidence" value="ECO:0007669"/>
    <property type="project" value="TreeGrafter"/>
</dbReference>
<dbReference type="GO" id="GO:0046872">
    <property type="term" value="F:metal ion binding"/>
    <property type="evidence" value="ECO:0007669"/>
    <property type="project" value="UniProtKB-KW"/>
</dbReference>
<dbReference type="InterPro" id="IPR017900">
    <property type="entry name" value="4Fe4S_Fe_S_CS"/>
</dbReference>
<keyword evidence="2" id="KW-0479">Metal-binding</keyword>
<evidence type="ECO:0000256" key="5">
    <source>
        <dbReference type="ARBA" id="ARBA00023014"/>
    </source>
</evidence>
<dbReference type="InterPro" id="IPR051460">
    <property type="entry name" value="HdrC_iron-sulfur_subunit"/>
</dbReference>
<keyword evidence="1" id="KW-0004">4Fe-4S</keyword>
<proteinExistence type="predicted"/>